<gene>
    <name evidence="1" type="ORF">CRLFYP8_02117</name>
</gene>
<sequence length="90" mass="10714">MRKLGNFLSAERTYIIYIKDELMYNDYEWCAENIISQKNTLQGIPLAMIDRWIPYFKNDKCVIIENLEEIKEISLEEYEILDSQSITSLV</sequence>
<dbReference type="RefSeq" id="WP_227174073.1">
    <property type="nucleotide sequence ID" value="NZ_JAJCPA010000004.1"/>
</dbReference>
<name>A0A6N2ZF99_9FIRM</name>
<dbReference type="AlphaFoldDB" id="A0A6N2ZF99"/>
<evidence type="ECO:0000313" key="1">
    <source>
        <dbReference type="EMBL" id="VYT76490.1"/>
    </source>
</evidence>
<proteinExistence type="predicted"/>
<protein>
    <submittedName>
        <fullName evidence="1">Uncharacterized protein</fullName>
    </submittedName>
</protein>
<accession>A0A6N2ZF99</accession>
<organism evidence="1">
    <name type="scientific">Thomasclavelia ramosa</name>
    <dbReference type="NCBI Taxonomy" id="1547"/>
    <lineage>
        <taxon>Bacteria</taxon>
        <taxon>Bacillati</taxon>
        <taxon>Bacillota</taxon>
        <taxon>Erysipelotrichia</taxon>
        <taxon>Erysipelotrichales</taxon>
        <taxon>Coprobacillaceae</taxon>
        <taxon>Thomasclavelia</taxon>
    </lineage>
</organism>
<reference evidence="1" key="1">
    <citation type="submission" date="2019-11" db="EMBL/GenBank/DDBJ databases">
        <authorList>
            <person name="Feng L."/>
        </authorList>
    </citation>
    <scope>NUCLEOTIDE SEQUENCE</scope>
    <source>
        <strain evidence="1">CramosumLFYP8</strain>
    </source>
</reference>
<dbReference type="EMBL" id="CACRTL010000019">
    <property type="protein sequence ID" value="VYT76490.1"/>
    <property type="molecule type" value="Genomic_DNA"/>
</dbReference>